<keyword evidence="6" id="KW-0862">Zinc</keyword>
<feature type="compositionally biased region" description="Low complexity" evidence="8">
    <location>
        <begin position="547"/>
        <end position="556"/>
    </location>
</feature>
<sequence length="633" mass="69219">MPLPEAEPQWPPRSPHEVLMGTPGGRERLRRLAERTSPSPSPSKMRPSRTAPNLSSKSFGDDYDDDDADDDDEEMLQLKLQEIQAKLKLKKLQKAGASRAAQGAQGSSNSRTIPQFSAARAERAEKLADTGRHQAPVEVPASPVRRAPQQEQRSPLKVTLGIDKGLRAQDVSLKRAGSNARRSQDQAPQQQRSRAAGSSSFDNAEPQRPMSFNERLALARTDEVKRQEKQKRVQNIRSTAFTMGKEEMESYKTTAAELPDLPERPQTYSRAEIVGVENRPPKGTGGGGYLKRSNTAPSIKGGRSGGAGDDSNKGKDANEDDTAVSKPADKDDASFESYSGFHLKKRILPHEVLTRSITGKKVYLLKDFLRQVKAPEWSLPDDECDIVLFAVLASKSDPKSHKPIMDSDGKEKANDRGKYMVMTLVDFSFELELFLFNSGFDRFWKLTPGTVLAILNPTIMPPAKGREATGKFGLVINSDCDTILEVGTARDLGYCQSVRRDGTKCPAWVNSKRTEYCEFHSNEAVSKARSARMKEGASTSFPPPNPAGAAASSFSGSRDDRSPVRKKTRFVTDKGIREAGRESLGAELAGGAAAATTTQTDTATAAAAATRNRLLRRVVVEDDVDDDDELLIV</sequence>
<dbReference type="eggNOG" id="KOG3056">
    <property type="taxonomic scope" value="Eukaryota"/>
</dbReference>
<comment type="subcellular location">
    <subcellularLocation>
        <location evidence="1">Nucleus</location>
    </subcellularLocation>
</comment>
<feature type="region of interest" description="Disordered" evidence="8">
    <location>
        <begin position="1"/>
        <end position="76"/>
    </location>
</feature>
<dbReference type="InterPro" id="IPR015408">
    <property type="entry name" value="Znf_Mcm10/DnaG"/>
</dbReference>
<feature type="compositionally biased region" description="Pro residues" evidence="8">
    <location>
        <begin position="1"/>
        <end position="13"/>
    </location>
</feature>
<evidence type="ECO:0000259" key="10">
    <source>
        <dbReference type="Pfam" id="PF22379"/>
    </source>
</evidence>
<dbReference type="AlphaFoldDB" id="A0A0C4DZW0"/>
<reference evidence="11" key="3">
    <citation type="submission" date="2011-03" db="EMBL/GenBank/DDBJ databases">
        <title>Annotation of Magnaporthe poae ATCC 64411.</title>
        <authorList>
            <person name="Ma L.-J."/>
            <person name="Dead R."/>
            <person name="Young S.K."/>
            <person name="Zeng Q."/>
            <person name="Gargeya S."/>
            <person name="Fitzgerald M."/>
            <person name="Haas B."/>
            <person name="Abouelleil A."/>
            <person name="Alvarado L."/>
            <person name="Arachchi H.M."/>
            <person name="Berlin A."/>
            <person name="Brown A."/>
            <person name="Chapman S.B."/>
            <person name="Chen Z."/>
            <person name="Dunbar C."/>
            <person name="Freedman E."/>
            <person name="Gearin G."/>
            <person name="Gellesch M."/>
            <person name="Goldberg J."/>
            <person name="Griggs A."/>
            <person name="Gujja S."/>
            <person name="Heiman D."/>
            <person name="Howarth C."/>
            <person name="Larson L."/>
            <person name="Lui A."/>
            <person name="MacDonald P.J.P."/>
            <person name="Mehta T."/>
            <person name="Montmayeur A."/>
            <person name="Murphy C."/>
            <person name="Neiman D."/>
            <person name="Pearson M."/>
            <person name="Priest M."/>
            <person name="Roberts A."/>
            <person name="Saif S."/>
            <person name="Shea T."/>
            <person name="Shenoy N."/>
            <person name="Sisk P."/>
            <person name="Stolte C."/>
            <person name="Sykes S."/>
            <person name="Yandava C."/>
            <person name="Wortman J."/>
            <person name="Nusbaum C."/>
            <person name="Birren B."/>
        </authorList>
    </citation>
    <scope>NUCLEOTIDE SEQUENCE</scope>
    <source>
        <strain evidence="11">ATCC 64411</strain>
    </source>
</reference>
<keyword evidence="3" id="KW-0235">DNA replication</keyword>
<comment type="similarity">
    <text evidence="2">Belongs to the MCM10 family.</text>
</comment>
<feature type="compositionally biased region" description="Acidic residues" evidence="8">
    <location>
        <begin position="61"/>
        <end position="75"/>
    </location>
</feature>
<dbReference type="InterPro" id="IPR055065">
    <property type="entry name" value="OB_MCM10"/>
</dbReference>
<evidence type="ECO:0000256" key="4">
    <source>
        <dbReference type="ARBA" id="ARBA00022723"/>
    </source>
</evidence>
<dbReference type="OMA" id="IGFCKAV"/>
<evidence type="ECO:0000256" key="1">
    <source>
        <dbReference type="ARBA" id="ARBA00004123"/>
    </source>
</evidence>
<dbReference type="Pfam" id="PF09329">
    <property type="entry name" value="zf-primase"/>
    <property type="match status" value="1"/>
</dbReference>
<evidence type="ECO:0000256" key="5">
    <source>
        <dbReference type="ARBA" id="ARBA00022771"/>
    </source>
</evidence>
<feature type="compositionally biased region" description="Low complexity" evidence="8">
    <location>
        <begin position="94"/>
        <end position="108"/>
    </location>
</feature>
<dbReference type="VEuPathDB" id="FungiDB:MAPG_05621"/>
<dbReference type="GO" id="GO:0003697">
    <property type="term" value="F:single-stranded DNA binding"/>
    <property type="evidence" value="ECO:0007669"/>
    <property type="project" value="InterPro"/>
</dbReference>
<feature type="compositionally biased region" description="Basic and acidic residues" evidence="8">
    <location>
        <begin position="220"/>
        <end position="231"/>
    </location>
</feature>
<dbReference type="EMBL" id="GL876969">
    <property type="protein sequence ID" value="KLU86609.1"/>
    <property type="molecule type" value="Genomic_DNA"/>
</dbReference>
<feature type="compositionally biased region" description="Low complexity" evidence="8">
    <location>
        <begin position="185"/>
        <end position="200"/>
    </location>
</feature>
<gene>
    <name evidence="11" type="ORF">MAPG_05621</name>
</gene>
<dbReference type="GO" id="GO:0006270">
    <property type="term" value="P:DNA replication initiation"/>
    <property type="evidence" value="ECO:0007669"/>
    <property type="project" value="InterPro"/>
</dbReference>
<dbReference type="PANTHER" id="PTHR13454">
    <property type="entry name" value="PROTEIN MCM10 HOMOLOG"/>
    <property type="match status" value="1"/>
</dbReference>
<reference evidence="11" key="2">
    <citation type="submission" date="2010-05" db="EMBL/GenBank/DDBJ databases">
        <title>The Genome Sequence of Magnaporthe poae strain ATCC 64411.</title>
        <authorList>
            <consortium name="The Broad Institute Genome Sequencing Platform"/>
            <consortium name="Broad Institute Genome Sequencing Center for Infectious Disease"/>
            <person name="Ma L.-J."/>
            <person name="Dead R."/>
            <person name="Young S."/>
            <person name="Zeng Q."/>
            <person name="Koehrsen M."/>
            <person name="Alvarado L."/>
            <person name="Berlin A."/>
            <person name="Chapman S.B."/>
            <person name="Chen Z."/>
            <person name="Freedman E."/>
            <person name="Gellesch M."/>
            <person name="Goldberg J."/>
            <person name="Griggs A."/>
            <person name="Gujja S."/>
            <person name="Heilman E.R."/>
            <person name="Heiman D."/>
            <person name="Hepburn T."/>
            <person name="Howarth C."/>
            <person name="Jen D."/>
            <person name="Larson L."/>
            <person name="Mehta T."/>
            <person name="Neiman D."/>
            <person name="Pearson M."/>
            <person name="Roberts A."/>
            <person name="Saif S."/>
            <person name="Shea T."/>
            <person name="Shenoy N."/>
            <person name="Sisk P."/>
            <person name="Stolte C."/>
            <person name="Sykes S."/>
            <person name="Walk T."/>
            <person name="White J."/>
            <person name="Yandava C."/>
            <person name="Haas B."/>
            <person name="Nusbaum C."/>
            <person name="Birren B."/>
        </authorList>
    </citation>
    <scope>NUCLEOTIDE SEQUENCE</scope>
    <source>
        <strain evidence="11">ATCC 64411</strain>
    </source>
</reference>
<feature type="compositionally biased region" description="Basic and acidic residues" evidence="8">
    <location>
        <begin position="120"/>
        <end position="132"/>
    </location>
</feature>
<reference evidence="12" key="5">
    <citation type="submission" date="2015-06" db="UniProtKB">
        <authorList>
            <consortium name="EnsemblFungi"/>
        </authorList>
    </citation>
    <scope>IDENTIFICATION</scope>
    <source>
        <strain evidence="12">ATCC 64411</strain>
    </source>
</reference>
<reference evidence="12" key="4">
    <citation type="journal article" date="2015" name="G3 (Bethesda)">
        <title>Genome sequences of three phytopathogenic species of the Magnaporthaceae family of fungi.</title>
        <authorList>
            <person name="Okagaki L.H."/>
            <person name="Nunes C.C."/>
            <person name="Sailsbery J."/>
            <person name="Clay B."/>
            <person name="Brown D."/>
            <person name="John T."/>
            <person name="Oh Y."/>
            <person name="Young N."/>
            <person name="Fitzgerald M."/>
            <person name="Haas B.J."/>
            <person name="Zeng Q."/>
            <person name="Young S."/>
            <person name="Adiconis X."/>
            <person name="Fan L."/>
            <person name="Levin J.Z."/>
            <person name="Mitchell T.K."/>
            <person name="Okubara P.A."/>
            <person name="Farman M.L."/>
            <person name="Kohn L.M."/>
            <person name="Birren B."/>
            <person name="Ma L.-J."/>
            <person name="Dean R.A."/>
        </authorList>
    </citation>
    <scope>NUCLEOTIDE SEQUENCE</scope>
    <source>
        <strain evidence="12">ATCC 64411 / 73-15</strain>
    </source>
</reference>
<evidence type="ECO:0000256" key="6">
    <source>
        <dbReference type="ARBA" id="ARBA00022833"/>
    </source>
</evidence>
<feature type="domain" description="Zinc finger Mcm10/DnaG-type" evidence="9">
    <location>
        <begin position="487"/>
        <end position="532"/>
    </location>
</feature>
<evidence type="ECO:0000256" key="7">
    <source>
        <dbReference type="ARBA" id="ARBA00023242"/>
    </source>
</evidence>
<proteinExistence type="inferred from homology"/>
<dbReference type="Pfam" id="PF22379">
    <property type="entry name" value="OB_MCM10"/>
    <property type="match status" value="1"/>
</dbReference>
<dbReference type="GO" id="GO:0003688">
    <property type="term" value="F:DNA replication origin binding"/>
    <property type="evidence" value="ECO:0007669"/>
    <property type="project" value="TreeGrafter"/>
</dbReference>
<dbReference type="EMBL" id="ADBL01001345">
    <property type="status" value="NOT_ANNOTATED_CDS"/>
    <property type="molecule type" value="Genomic_DNA"/>
</dbReference>
<dbReference type="EMBL" id="ADBL01001344">
    <property type="status" value="NOT_ANNOTATED_CDS"/>
    <property type="molecule type" value="Genomic_DNA"/>
</dbReference>
<dbReference type="Proteomes" id="UP000011715">
    <property type="component" value="Unassembled WGS sequence"/>
</dbReference>
<dbReference type="InterPro" id="IPR040184">
    <property type="entry name" value="Mcm10"/>
</dbReference>
<dbReference type="PANTHER" id="PTHR13454:SF11">
    <property type="entry name" value="PROTEIN MCM10 HOMOLOG"/>
    <property type="match status" value="1"/>
</dbReference>
<feature type="domain" description="MCM10 OB-fold" evidence="10">
    <location>
        <begin position="338"/>
        <end position="467"/>
    </location>
</feature>
<accession>A0A0C4DZW0</accession>
<evidence type="ECO:0000256" key="8">
    <source>
        <dbReference type="SAM" id="MobiDB-lite"/>
    </source>
</evidence>
<feature type="region of interest" description="Disordered" evidence="8">
    <location>
        <begin position="90"/>
        <end position="331"/>
    </location>
</feature>
<keyword evidence="4" id="KW-0479">Metal-binding</keyword>
<dbReference type="EnsemblFungi" id="MAPG_05621T0">
    <property type="protein sequence ID" value="MAPG_05621T0"/>
    <property type="gene ID" value="MAPG_05621"/>
</dbReference>
<dbReference type="InterPro" id="IPR012340">
    <property type="entry name" value="NA-bd_OB-fold"/>
</dbReference>
<evidence type="ECO:0000256" key="2">
    <source>
        <dbReference type="ARBA" id="ARBA00009679"/>
    </source>
</evidence>
<name>A0A0C4DZW0_MAGP6</name>
<feature type="compositionally biased region" description="Basic and acidic residues" evidence="8">
    <location>
        <begin position="25"/>
        <end position="34"/>
    </location>
</feature>
<dbReference type="Gene3D" id="2.40.50.140">
    <property type="entry name" value="Nucleic acid-binding proteins"/>
    <property type="match status" value="1"/>
</dbReference>
<protein>
    <submittedName>
        <fullName evidence="11">DNA replication licensing factor mcm10</fullName>
    </submittedName>
</protein>
<keyword evidence="13" id="KW-1185">Reference proteome</keyword>
<evidence type="ECO:0000313" key="11">
    <source>
        <dbReference type="EMBL" id="KLU86609.1"/>
    </source>
</evidence>
<dbReference type="STRING" id="644358.A0A0C4DZW0"/>
<evidence type="ECO:0000256" key="3">
    <source>
        <dbReference type="ARBA" id="ARBA00022705"/>
    </source>
</evidence>
<dbReference type="GO" id="GO:0043596">
    <property type="term" value="C:nuclear replication fork"/>
    <property type="evidence" value="ECO:0007669"/>
    <property type="project" value="TreeGrafter"/>
</dbReference>
<dbReference type="OrthoDB" id="273123at2759"/>
<organism evidence="12 13">
    <name type="scientific">Magnaporthiopsis poae (strain ATCC 64411 / 73-15)</name>
    <name type="common">Kentucky bluegrass fungus</name>
    <name type="synonym">Magnaporthe poae</name>
    <dbReference type="NCBI Taxonomy" id="644358"/>
    <lineage>
        <taxon>Eukaryota</taxon>
        <taxon>Fungi</taxon>
        <taxon>Dikarya</taxon>
        <taxon>Ascomycota</taxon>
        <taxon>Pezizomycotina</taxon>
        <taxon>Sordariomycetes</taxon>
        <taxon>Sordariomycetidae</taxon>
        <taxon>Magnaporthales</taxon>
        <taxon>Magnaporthaceae</taxon>
        <taxon>Magnaporthiopsis</taxon>
    </lineage>
</organism>
<dbReference type="GO" id="GO:0008270">
    <property type="term" value="F:zinc ion binding"/>
    <property type="evidence" value="ECO:0007669"/>
    <property type="project" value="UniProtKB-KW"/>
</dbReference>
<evidence type="ECO:0000313" key="13">
    <source>
        <dbReference type="Proteomes" id="UP000011715"/>
    </source>
</evidence>
<evidence type="ECO:0000313" key="12">
    <source>
        <dbReference type="EnsemblFungi" id="MAPG_05621T0"/>
    </source>
</evidence>
<keyword evidence="7" id="KW-0539">Nucleus</keyword>
<feature type="region of interest" description="Disordered" evidence="8">
    <location>
        <begin position="528"/>
        <end position="568"/>
    </location>
</feature>
<keyword evidence="5" id="KW-0863">Zinc-finger</keyword>
<reference evidence="13" key="1">
    <citation type="submission" date="2010-05" db="EMBL/GenBank/DDBJ databases">
        <title>The genome sequence of Magnaporthe poae strain ATCC 64411.</title>
        <authorList>
            <person name="Ma L.-J."/>
            <person name="Dead R."/>
            <person name="Young S."/>
            <person name="Zeng Q."/>
            <person name="Koehrsen M."/>
            <person name="Alvarado L."/>
            <person name="Berlin A."/>
            <person name="Chapman S.B."/>
            <person name="Chen Z."/>
            <person name="Freedman E."/>
            <person name="Gellesch M."/>
            <person name="Goldberg J."/>
            <person name="Griggs A."/>
            <person name="Gujja S."/>
            <person name="Heilman E.R."/>
            <person name="Heiman D."/>
            <person name="Hepburn T."/>
            <person name="Howarth C."/>
            <person name="Jen D."/>
            <person name="Larson L."/>
            <person name="Mehta T."/>
            <person name="Neiman D."/>
            <person name="Pearson M."/>
            <person name="Roberts A."/>
            <person name="Saif S."/>
            <person name="Shea T."/>
            <person name="Shenoy N."/>
            <person name="Sisk P."/>
            <person name="Stolte C."/>
            <person name="Sykes S."/>
            <person name="Walk T."/>
            <person name="White J."/>
            <person name="Yandava C."/>
            <person name="Haas B."/>
            <person name="Nusbaum C."/>
            <person name="Birren B."/>
        </authorList>
    </citation>
    <scope>NUCLEOTIDE SEQUENCE [LARGE SCALE GENOMIC DNA]</scope>
    <source>
        <strain evidence="13">ATCC 64411 / 73-15</strain>
    </source>
</reference>
<evidence type="ECO:0000259" key="9">
    <source>
        <dbReference type="Pfam" id="PF09329"/>
    </source>
</evidence>